<dbReference type="PANTHER" id="PTHR37512:SF1">
    <property type="entry name" value="NADR_TTD14 AAA DOMAIN-CONTAINING PROTEIN"/>
    <property type="match status" value="1"/>
</dbReference>
<dbReference type="Pfam" id="PF13521">
    <property type="entry name" value="AAA_28"/>
    <property type="match status" value="1"/>
</dbReference>
<proteinExistence type="predicted"/>
<protein>
    <submittedName>
        <fullName evidence="2">AAA family ATPase</fullName>
    </submittedName>
</protein>
<dbReference type="InterPro" id="IPR038727">
    <property type="entry name" value="NadR/Ttd14_AAA_dom"/>
</dbReference>
<dbReference type="InterPro" id="IPR052735">
    <property type="entry name" value="NAD_biosynth-regulator"/>
</dbReference>
<sequence>MTRIVLTGAESSGKSSLTLQLGARFGLPIALEYARIWLEAHGPEYTEENLLTIFRGHLGYQQAQVPPGLSLGIFDTDLINYKIWFEEVFGHCPQEVVDAVGQETSHVYLLCAPDLPWEPDPLRENPNDRERLFERHRTEIENLNRPYEIVRGTGEERLSCAEAALNKLIRA</sequence>
<evidence type="ECO:0000313" key="2">
    <source>
        <dbReference type="EMBL" id="QHI68326.1"/>
    </source>
</evidence>
<organism evidence="2 3">
    <name type="scientific">Tichowtungia aerotolerans</name>
    <dbReference type="NCBI Taxonomy" id="2697043"/>
    <lineage>
        <taxon>Bacteria</taxon>
        <taxon>Pseudomonadati</taxon>
        <taxon>Kiritimatiellota</taxon>
        <taxon>Tichowtungiia</taxon>
        <taxon>Tichowtungiales</taxon>
        <taxon>Tichowtungiaceae</taxon>
        <taxon>Tichowtungia</taxon>
    </lineage>
</organism>
<accession>A0A6P1M9S9</accession>
<evidence type="ECO:0000259" key="1">
    <source>
        <dbReference type="Pfam" id="PF13521"/>
    </source>
</evidence>
<gene>
    <name evidence="2" type="ORF">GT409_02255</name>
</gene>
<dbReference type="SUPFAM" id="SSF52540">
    <property type="entry name" value="P-loop containing nucleoside triphosphate hydrolases"/>
    <property type="match status" value="1"/>
</dbReference>
<reference evidence="2 3" key="1">
    <citation type="submission" date="2020-01" db="EMBL/GenBank/DDBJ databases">
        <title>Ponticoccus aerotolerans gen. nov., sp. nov., an anaerobic bacterium and proposal of Ponticoccusceae fam. nov., Ponticoccusles ord. nov. and Ponticoccuse classis nov. in the phylum Kiritimatiellaeota.</title>
        <authorList>
            <person name="Zhou L.Y."/>
            <person name="Du Z.J."/>
        </authorList>
    </citation>
    <scope>NUCLEOTIDE SEQUENCE [LARGE SCALE GENOMIC DNA]</scope>
    <source>
        <strain evidence="2 3">S-5007</strain>
    </source>
</reference>
<dbReference type="KEGG" id="taer:GT409_02255"/>
<dbReference type="Gene3D" id="3.40.50.300">
    <property type="entry name" value="P-loop containing nucleotide triphosphate hydrolases"/>
    <property type="match status" value="1"/>
</dbReference>
<dbReference type="AlphaFoldDB" id="A0A6P1M9S9"/>
<dbReference type="PANTHER" id="PTHR37512">
    <property type="entry name" value="TRIFUNCTIONAL NAD BIOSYNTHESIS/REGULATOR PROTEIN NADR"/>
    <property type="match status" value="1"/>
</dbReference>
<keyword evidence="3" id="KW-1185">Reference proteome</keyword>
<evidence type="ECO:0000313" key="3">
    <source>
        <dbReference type="Proteomes" id="UP000464954"/>
    </source>
</evidence>
<dbReference type="InterPro" id="IPR027417">
    <property type="entry name" value="P-loop_NTPase"/>
</dbReference>
<name>A0A6P1M9S9_9BACT</name>
<dbReference type="RefSeq" id="WP_160626539.1">
    <property type="nucleotide sequence ID" value="NZ_CP047593.1"/>
</dbReference>
<feature type="domain" description="NadR/Ttd14 AAA" evidence="1">
    <location>
        <begin position="3"/>
        <end position="157"/>
    </location>
</feature>
<dbReference type="Proteomes" id="UP000464954">
    <property type="component" value="Chromosome"/>
</dbReference>
<dbReference type="EMBL" id="CP047593">
    <property type="protein sequence ID" value="QHI68326.1"/>
    <property type="molecule type" value="Genomic_DNA"/>
</dbReference>